<sequence>MSSANQLDPQLMQMIEHKRRLAIEKRNKRQAIESNATNAAPNKTQPTITSNPSASLMTNIKPKVMPQNTTDPKSSVKTNGSCSGGMGRKTEVKATIRLMSSKRFELNIGYNADVINVLRGIPSRDWNPSSKMWRFDMKDYKRILTDLQTISSVDIKFVDSVPDRVINALIEAINRPKEDIDLKERLSPQLISELFGFQVEGIVFGIRTGGRCLIADDMGLGKTLQAISIAQWFRDDWPLLIVCPSSLRYQWRDQINKWLPTVKEDDIYVVTKEMENLPKVLITIISYDLMARIKPHINMDCKQTYNFVILDESHYIKNDTAVRTDAVSLMAKASKRVILLTGTPALSRPMELFTQIKILNGKLFANKHEFGMRYCNGHLKHFWMRGARNAGKQKQIWDYNGAKNLDELKILLESTILLRRLKSQVLSQLPPKKREMIMLNLNHMSDKEKAKLKNYSNVVKKLSFRLDENTSHFDWYMDSAMAKVDPVCKYMAQLLNQNVKFLCFCHHKQMMDSIQQVLADMRVNHIRIDGTTSATDRQEACNEFQRVSDCRVALLSITACATGLNLIAASVVVFAELFWNPGILSQAEDRVHRIGQKNDVKIYYLVAKDTIDDMIWPMISKKLEVLNKAGLSKDNFEDT</sequence>
<dbReference type="GO" id="GO:0016787">
    <property type="term" value="F:hydrolase activity"/>
    <property type="evidence" value="ECO:0007669"/>
    <property type="project" value="UniProtKB-KW"/>
</dbReference>
<dbReference type="Gene3D" id="3.40.50.10810">
    <property type="entry name" value="Tandem AAA-ATPase domain"/>
    <property type="match status" value="1"/>
</dbReference>
<dbReference type="InterPro" id="IPR038718">
    <property type="entry name" value="SNF2-like_sf"/>
</dbReference>
<evidence type="ECO:0000256" key="5">
    <source>
        <dbReference type="SAM" id="MobiDB-lite"/>
    </source>
</evidence>
<name>A0A7R9KYR3_9ACAR</name>
<dbReference type="AlphaFoldDB" id="A0A7R9KYR3"/>
<keyword evidence="2" id="KW-0378">Hydrolase</keyword>
<dbReference type="InterPro" id="IPR027417">
    <property type="entry name" value="P-loop_NTPase"/>
</dbReference>
<feature type="compositionally biased region" description="Polar residues" evidence="5">
    <location>
        <begin position="33"/>
        <end position="58"/>
    </location>
</feature>
<evidence type="ECO:0000256" key="3">
    <source>
        <dbReference type="ARBA" id="ARBA00023242"/>
    </source>
</evidence>
<dbReference type="InterPro" id="IPR014001">
    <property type="entry name" value="Helicase_ATP-bd"/>
</dbReference>
<evidence type="ECO:0000313" key="9">
    <source>
        <dbReference type="EMBL" id="CAD7631942.1"/>
    </source>
</evidence>
<proteinExistence type="inferred from homology"/>
<dbReference type="InterPro" id="IPR010003">
    <property type="entry name" value="HARP_dom"/>
</dbReference>
<evidence type="ECO:0000256" key="4">
    <source>
        <dbReference type="PROSITE-ProRule" id="PRU00800"/>
    </source>
</evidence>
<dbReference type="Proteomes" id="UP000759131">
    <property type="component" value="Unassembled WGS sequence"/>
</dbReference>
<accession>A0A7R9KYR3</accession>
<comment type="similarity">
    <text evidence="4">Belongs to the SNF2/RAD54 helicase family. SMARCAL1 subfamily.</text>
</comment>
<evidence type="ECO:0008006" key="11">
    <source>
        <dbReference type="Google" id="ProtNLM"/>
    </source>
</evidence>
<evidence type="ECO:0000256" key="2">
    <source>
        <dbReference type="ARBA" id="ARBA00022801"/>
    </source>
</evidence>
<dbReference type="OrthoDB" id="2801544at2759"/>
<dbReference type="Pfam" id="PF00271">
    <property type="entry name" value="Helicase_C"/>
    <property type="match status" value="1"/>
</dbReference>
<dbReference type="PANTHER" id="PTHR45766">
    <property type="entry name" value="DNA ANNEALING HELICASE AND ENDONUCLEASE ZRANB3 FAMILY MEMBER"/>
    <property type="match status" value="1"/>
</dbReference>
<dbReference type="SUPFAM" id="SSF52540">
    <property type="entry name" value="P-loop containing nucleoside triphosphate hydrolases"/>
    <property type="match status" value="2"/>
</dbReference>
<dbReference type="GO" id="GO:0043596">
    <property type="term" value="C:nuclear replication fork"/>
    <property type="evidence" value="ECO:0007669"/>
    <property type="project" value="TreeGrafter"/>
</dbReference>
<keyword evidence="10" id="KW-1185">Reference proteome</keyword>
<dbReference type="GO" id="GO:0031297">
    <property type="term" value="P:replication fork processing"/>
    <property type="evidence" value="ECO:0007669"/>
    <property type="project" value="TreeGrafter"/>
</dbReference>
<dbReference type="GO" id="GO:0005524">
    <property type="term" value="F:ATP binding"/>
    <property type="evidence" value="ECO:0007669"/>
    <property type="project" value="InterPro"/>
</dbReference>
<protein>
    <recommendedName>
        <fullName evidence="11">SWI/SNF-related matrix-associated actin-dependent regulator of chromatin subfamily A-like protein 1</fullName>
    </recommendedName>
</protein>
<feature type="compositionally biased region" description="Polar residues" evidence="5">
    <location>
        <begin position="66"/>
        <end position="81"/>
    </location>
</feature>
<feature type="non-terminal residue" evidence="9">
    <location>
        <position position="1"/>
    </location>
</feature>
<dbReference type="PROSITE" id="PS51192">
    <property type="entry name" value="HELICASE_ATP_BIND_1"/>
    <property type="match status" value="1"/>
</dbReference>
<feature type="domain" description="Helicase ATP-binding" evidence="6">
    <location>
        <begin position="203"/>
        <end position="362"/>
    </location>
</feature>
<dbReference type="InterPro" id="IPR049730">
    <property type="entry name" value="SNF2/RAD54-like_C"/>
</dbReference>
<feature type="domain" description="Helicase C-terminal" evidence="7">
    <location>
        <begin position="486"/>
        <end position="639"/>
    </location>
</feature>
<dbReference type="Pfam" id="PF00176">
    <property type="entry name" value="SNF2-rel_dom"/>
    <property type="match status" value="1"/>
</dbReference>
<evidence type="ECO:0000256" key="1">
    <source>
        <dbReference type="ARBA" id="ARBA00004123"/>
    </source>
</evidence>
<gene>
    <name evidence="9" type="ORF">OSB1V03_LOCUS12349</name>
</gene>
<feature type="domain" description="HARP" evidence="8">
    <location>
        <begin position="86"/>
        <end position="162"/>
    </location>
</feature>
<dbReference type="CDD" id="cd18793">
    <property type="entry name" value="SF2_C_SNF"/>
    <property type="match status" value="1"/>
</dbReference>
<evidence type="ECO:0000313" key="10">
    <source>
        <dbReference type="Proteomes" id="UP000759131"/>
    </source>
</evidence>
<dbReference type="SMART" id="SM00487">
    <property type="entry name" value="DEXDc"/>
    <property type="match status" value="1"/>
</dbReference>
<dbReference type="Gene3D" id="3.40.50.300">
    <property type="entry name" value="P-loop containing nucleotide triphosphate hydrolases"/>
    <property type="match status" value="1"/>
</dbReference>
<organism evidence="9">
    <name type="scientific">Medioppia subpectinata</name>
    <dbReference type="NCBI Taxonomy" id="1979941"/>
    <lineage>
        <taxon>Eukaryota</taxon>
        <taxon>Metazoa</taxon>
        <taxon>Ecdysozoa</taxon>
        <taxon>Arthropoda</taxon>
        <taxon>Chelicerata</taxon>
        <taxon>Arachnida</taxon>
        <taxon>Acari</taxon>
        <taxon>Acariformes</taxon>
        <taxon>Sarcoptiformes</taxon>
        <taxon>Oribatida</taxon>
        <taxon>Brachypylina</taxon>
        <taxon>Oppioidea</taxon>
        <taxon>Oppiidae</taxon>
        <taxon>Medioppia</taxon>
    </lineage>
</organism>
<dbReference type="SMART" id="SM00490">
    <property type="entry name" value="HELICc"/>
    <property type="match status" value="1"/>
</dbReference>
<comment type="subcellular location">
    <subcellularLocation>
        <location evidence="1">Nucleus</location>
    </subcellularLocation>
</comment>
<dbReference type="PROSITE" id="PS51194">
    <property type="entry name" value="HELICASE_CTER"/>
    <property type="match status" value="1"/>
</dbReference>
<dbReference type="PROSITE" id="PS51467">
    <property type="entry name" value="HARP"/>
    <property type="match status" value="1"/>
</dbReference>
<dbReference type="EMBL" id="OC864802">
    <property type="protein sequence ID" value="CAD7631942.1"/>
    <property type="molecule type" value="Genomic_DNA"/>
</dbReference>
<dbReference type="EMBL" id="CAJPIZ010010227">
    <property type="protein sequence ID" value="CAG2112372.1"/>
    <property type="molecule type" value="Genomic_DNA"/>
</dbReference>
<feature type="region of interest" description="Disordered" evidence="5">
    <location>
        <begin position="33"/>
        <end position="86"/>
    </location>
</feature>
<dbReference type="PANTHER" id="PTHR45766:SF6">
    <property type="entry name" value="SWI_SNF-RELATED MATRIX-ASSOCIATED ACTIN-DEPENDENT REGULATOR OF CHROMATIN SUBFAMILY A-LIKE PROTEIN 1"/>
    <property type="match status" value="1"/>
</dbReference>
<keyword evidence="3" id="KW-0539">Nucleus</keyword>
<dbReference type="InterPro" id="IPR000330">
    <property type="entry name" value="SNF2_N"/>
</dbReference>
<dbReference type="InterPro" id="IPR001650">
    <property type="entry name" value="Helicase_C-like"/>
</dbReference>
<evidence type="ECO:0000259" key="6">
    <source>
        <dbReference type="PROSITE" id="PS51192"/>
    </source>
</evidence>
<evidence type="ECO:0000259" key="8">
    <source>
        <dbReference type="PROSITE" id="PS51467"/>
    </source>
</evidence>
<evidence type="ECO:0000259" key="7">
    <source>
        <dbReference type="PROSITE" id="PS51194"/>
    </source>
</evidence>
<dbReference type="GO" id="GO:0006281">
    <property type="term" value="P:DNA repair"/>
    <property type="evidence" value="ECO:0007669"/>
    <property type="project" value="TreeGrafter"/>
</dbReference>
<dbReference type="Pfam" id="PF07443">
    <property type="entry name" value="HARP"/>
    <property type="match status" value="1"/>
</dbReference>
<dbReference type="CDD" id="cd18010">
    <property type="entry name" value="DEXHc_HARP_SMARCAL1"/>
    <property type="match status" value="1"/>
</dbReference>
<reference evidence="9" key="1">
    <citation type="submission" date="2020-11" db="EMBL/GenBank/DDBJ databases">
        <authorList>
            <person name="Tran Van P."/>
        </authorList>
    </citation>
    <scope>NUCLEOTIDE SEQUENCE</scope>
</reference>